<keyword evidence="2" id="KW-0547">Nucleotide-binding</keyword>
<evidence type="ECO:0000256" key="1">
    <source>
        <dbReference type="SAM" id="Phobius"/>
    </source>
</evidence>
<dbReference type="OrthoDB" id="3891097at2"/>
<name>A0A5R9DQW1_9ACTN</name>
<dbReference type="InterPro" id="IPR051162">
    <property type="entry name" value="T4SS_component"/>
</dbReference>
<evidence type="ECO:0000313" key="2">
    <source>
        <dbReference type="EMBL" id="TLQ38851.1"/>
    </source>
</evidence>
<keyword evidence="3" id="KW-1185">Reference proteome</keyword>
<dbReference type="PANTHER" id="PTHR30121">
    <property type="entry name" value="UNCHARACTERIZED PROTEIN YJGR-RELATED"/>
    <property type="match status" value="1"/>
</dbReference>
<evidence type="ECO:0000313" key="3">
    <source>
        <dbReference type="Proteomes" id="UP000305921"/>
    </source>
</evidence>
<dbReference type="RefSeq" id="WP_138058419.1">
    <property type="nucleotide sequence ID" value="NZ_VAWE01000004.1"/>
</dbReference>
<dbReference type="Proteomes" id="UP000305921">
    <property type="component" value="Unassembled WGS sequence"/>
</dbReference>
<accession>A0A5R9DQW1</accession>
<dbReference type="GO" id="GO:0005524">
    <property type="term" value="F:ATP binding"/>
    <property type="evidence" value="ECO:0007669"/>
    <property type="project" value="UniProtKB-KW"/>
</dbReference>
<keyword evidence="1" id="KW-0812">Transmembrane</keyword>
<keyword evidence="1" id="KW-1133">Transmembrane helix</keyword>
<dbReference type="InterPro" id="IPR027417">
    <property type="entry name" value="P-loop_NTPase"/>
</dbReference>
<feature type="transmembrane region" description="Helical" evidence="1">
    <location>
        <begin position="73"/>
        <end position="92"/>
    </location>
</feature>
<organism evidence="2 3">
    <name type="scientific">Streptomyces marianii</name>
    <dbReference type="NCBI Taxonomy" id="1817406"/>
    <lineage>
        <taxon>Bacteria</taxon>
        <taxon>Bacillati</taxon>
        <taxon>Actinomycetota</taxon>
        <taxon>Actinomycetes</taxon>
        <taxon>Kitasatosporales</taxon>
        <taxon>Streptomycetaceae</taxon>
        <taxon>Streptomyces</taxon>
    </lineage>
</organism>
<sequence>MNTATERRVAYATTAAPVIIGAGAPLLDSGAAGLAGLIVGGAGAFAAANYMNRVPHSVMEQIPGNEIIRAHRSTLFLSSVTSAAALAVGAFGGGSGADNLAFGFLDFPSVPAAVSLAWWGGVALVPLKLRAVFGSKKPGKAKAAPSMQAAAKPVQASGAVAEIYRKWAEFISGPEGTNPAQELTVRGASADSWRGVIRAPMPQPVNVTRETVGALYEVPAGQVTITPGTHPGEKLITVHLVPPPEMDPNTLEGAWLVRVARKSGPMPNTHLEDVQDDPNTGGKAALVVADEDISKLPSPDRMELAGALRTNPLLISYEPRLNPREGVIRIMHTNPLEEGRAFPGPHVLKANPNGYVVLGQGISGHPARVQMADPKLGAQHICICGVTGSGKGGAAQLVALSAHANGHAVIYADPKGSSNPAVEELAAHAGTGLAGALGSLRVAYNLLQHRIAESAEKGQKNFAATKERPQVTVILDEASRLLGEEAPDRKEAAFIVDAIATQGRSLGVQLVLINQILQLDQLGGLSSIRDNIIYGGALILLRSDSSQKNLVDLPDHFEGCNPADIPAVWREERGIVFDPDMPEDDPRRTFGLGYIAGPGGHPEMMRVWILEDASPYIEHDAIAFPADMPNWDDREELALVCVLEDEEGNWSVGEITVSAGREPSADDKVLAVLAEHADPLELEVIYLHKDAIGEAAGLEGSTLNNALSKLVKAEKIHRQKRDGKEVRGMYGAGAEPITG</sequence>
<feature type="transmembrane region" description="Helical" evidence="1">
    <location>
        <begin position="9"/>
        <end position="27"/>
    </location>
</feature>
<feature type="transmembrane region" description="Helical" evidence="1">
    <location>
        <begin position="33"/>
        <end position="52"/>
    </location>
</feature>
<keyword evidence="2" id="KW-0067">ATP-binding</keyword>
<keyword evidence="1" id="KW-0472">Membrane</keyword>
<dbReference type="PANTHER" id="PTHR30121:SF6">
    <property type="entry name" value="SLR6007 PROTEIN"/>
    <property type="match status" value="1"/>
</dbReference>
<gene>
    <name evidence="2" type="ORF">FEF34_40275</name>
</gene>
<protein>
    <submittedName>
        <fullName evidence="2">ATP-binding protein</fullName>
    </submittedName>
</protein>
<reference evidence="2 3" key="1">
    <citation type="submission" date="2019-05" db="EMBL/GenBank/DDBJ databases">
        <title>Streptomyces marianii sp. nov., a novel marine actinomycete from southern coast of India.</title>
        <authorList>
            <person name="Iniyan A.M."/>
            <person name="Wink J."/>
            <person name="Ramprasad E."/>
            <person name="Ramana C.V."/>
            <person name="Bunk B."/>
            <person name="Sproer C."/>
            <person name="Joseph F.-J.R.S."/>
            <person name="Vincent S.G.P."/>
        </authorList>
    </citation>
    <scope>NUCLEOTIDE SEQUENCE [LARGE SCALE GENOMIC DNA]</scope>
    <source>
        <strain evidence="2 3">ICN19</strain>
    </source>
</reference>
<dbReference type="Gene3D" id="3.40.50.300">
    <property type="entry name" value="P-loop containing nucleotide triphosphate hydrolases"/>
    <property type="match status" value="1"/>
</dbReference>
<proteinExistence type="predicted"/>
<comment type="caution">
    <text evidence="2">The sequence shown here is derived from an EMBL/GenBank/DDBJ whole genome shotgun (WGS) entry which is preliminary data.</text>
</comment>
<dbReference type="EMBL" id="VAWE01000004">
    <property type="protein sequence ID" value="TLQ38851.1"/>
    <property type="molecule type" value="Genomic_DNA"/>
</dbReference>
<dbReference type="CDD" id="cd01127">
    <property type="entry name" value="TrwB_TraG_TraD_VirD4"/>
    <property type="match status" value="1"/>
</dbReference>
<dbReference type="AlphaFoldDB" id="A0A5R9DQW1"/>
<dbReference type="SUPFAM" id="SSF52540">
    <property type="entry name" value="P-loop containing nucleoside triphosphate hydrolases"/>
    <property type="match status" value="1"/>
</dbReference>